<comment type="subcellular location">
    <subcellularLocation>
        <location evidence="1 7">Cell membrane</location>
        <topology evidence="1 7">Multi-pass membrane protein</topology>
    </subcellularLocation>
</comment>
<keyword evidence="2 7" id="KW-0813">Transport</keyword>
<keyword evidence="9" id="KW-0762">Sugar transport</keyword>
<dbReference type="RefSeq" id="WP_089695669.1">
    <property type="nucleotide sequence ID" value="NZ_FNHL01000002.1"/>
</dbReference>
<dbReference type="STRING" id="660521.SAMN04487949_1383"/>
<dbReference type="Gene3D" id="1.10.3720.10">
    <property type="entry name" value="MetI-like"/>
    <property type="match status" value="1"/>
</dbReference>
<dbReference type="InterPro" id="IPR050901">
    <property type="entry name" value="BP-dep_ABC_trans_perm"/>
</dbReference>
<evidence type="ECO:0000256" key="3">
    <source>
        <dbReference type="ARBA" id="ARBA00022475"/>
    </source>
</evidence>
<dbReference type="Proteomes" id="UP000199451">
    <property type="component" value="Unassembled WGS sequence"/>
</dbReference>
<dbReference type="InterPro" id="IPR035906">
    <property type="entry name" value="MetI-like_sf"/>
</dbReference>
<feature type="transmembrane region" description="Helical" evidence="7">
    <location>
        <begin position="170"/>
        <end position="190"/>
    </location>
</feature>
<accession>A0A1G9SKT6</accession>
<feature type="transmembrane region" description="Helical" evidence="7">
    <location>
        <begin position="270"/>
        <end position="289"/>
    </location>
</feature>
<keyword evidence="4 7" id="KW-0812">Transmembrane</keyword>
<name>A0A1G9SKT6_9EURY</name>
<dbReference type="EMBL" id="FNHL01000002">
    <property type="protein sequence ID" value="SDM35405.1"/>
    <property type="molecule type" value="Genomic_DNA"/>
</dbReference>
<keyword evidence="3" id="KW-1003">Cell membrane</keyword>
<dbReference type="InterPro" id="IPR000515">
    <property type="entry name" value="MetI-like"/>
</dbReference>
<feature type="transmembrane region" description="Helical" evidence="7">
    <location>
        <begin position="125"/>
        <end position="150"/>
    </location>
</feature>
<sequence length="303" mass="32616">MVEADDGGNVLQRGVANAIRYPGAAYRLLRAVVIGFFLVAFGFPLYWLLVLSVTPPGAAFGLGLFPETVTPVNFLYLLDPFGRSPFLYYIVNSVVLSAATTVVVLVVATFAGYVFGRLRFPGRRVLMLATLSIAYFPPAAFLVPLFRLFTGNVTLFGLRPPMVYNTAGSVVFPLSALTLPLAIFVLTTFFQQIPDTLEDAARVEGTTRLGALWRVVLPLSGPGLASAAVLTFIQVYNEFFYSYLMNDGQVDNWAPIAPALVNLQETGPTFAAAGSVAALVPVVVLVALASERLVDAIDTSHVR</sequence>
<evidence type="ECO:0000259" key="8">
    <source>
        <dbReference type="PROSITE" id="PS50928"/>
    </source>
</evidence>
<dbReference type="GO" id="GO:0005886">
    <property type="term" value="C:plasma membrane"/>
    <property type="evidence" value="ECO:0007669"/>
    <property type="project" value="UniProtKB-SubCell"/>
</dbReference>
<dbReference type="CDD" id="cd06261">
    <property type="entry name" value="TM_PBP2"/>
    <property type="match status" value="1"/>
</dbReference>
<organism evidence="9 10">
    <name type="scientific">Halogranum gelatinilyticum</name>
    <dbReference type="NCBI Taxonomy" id="660521"/>
    <lineage>
        <taxon>Archaea</taxon>
        <taxon>Methanobacteriati</taxon>
        <taxon>Methanobacteriota</taxon>
        <taxon>Stenosarchaea group</taxon>
        <taxon>Halobacteria</taxon>
        <taxon>Halobacteriales</taxon>
        <taxon>Haloferacaceae</taxon>
    </lineage>
</organism>
<evidence type="ECO:0000313" key="9">
    <source>
        <dbReference type="EMBL" id="SDM35405.1"/>
    </source>
</evidence>
<dbReference type="Pfam" id="PF00528">
    <property type="entry name" value="BPD_transp_1"/>
    <property type="match status" value="1"/>
</dbReference>
<evidence type="ECO:0000256" key="4">
    <source>
        <dbReference type="ARBA" id="ARBA00022692"/>
    </source>
</evidence>
<proteinExistence type="inferred from homology"/>
<evidence type="ECO:0000313" key="10">
    <source>
        <dbReference type="Proteomes" id="UP000199451"/>
    </source>
</evidence>
<protein>
    <submittedName>
        <fullName evidence="9">Multiple sugar transport system permease protein</fullName>
    </submittedName>
</protein>
<dbReference type="GO" id="GO:0055085">
    <property type="term" value="P:transmembrane transport"/>
    <property type="evidence" value="ECO:0007669"/>
    <property type="project" value="InterPro"/>
</dbReference>
<dbReference type="PANTHER" id="PTHR32243">
    <property type="entry name" value="MALTOSE TRANSPORT SYSTEM PERMEASE-RELATED"/>
    <property type="match status" value="1"/>
</dbReference>
<feature type="domain" description="ABC transmembrane type-1" evidence="8">
    <location>
        <begin position="90"/>
        <end position="289"/>
    </location>
</feature>
<feature type="transmembrane region" description="Helical" evidence="7">
    <location>
        <begin position="211"/>
        <end position="236"/>
    </location>
</feature>
<evidence type="ECO:0000256" key="7">
    <source>
        <dbReference type="RuleBase" id="RU363032"/>
    </source>
</evidence>
<feature type="transmembrane region" description="Helical" evidence="7">
    <location>
        <begin position="86"/>
        <end position="113"/>
    </location>
</feature>
<dbReference type="PROSITE" id="PS50928">
    <property type="entry name" value="ABC_TM1"/>
    <property type="match status" value="1"/>
</dbReference>
<comment type="similarity">
    <text evidence="7">Belongs to the binding-protein-dependent transport system permease family.</text>
</comment>
<keyword evidence="5 7" id="KW-1133">Transmembrane helix</keyword>
<feature type="transmembrane region" description="Helical" evidence="7">
    <location>
        <begin position="28"/>
        <end position="49"/>
    </location>
</feature>
<evidence type="ECO:0000256" key="5">
    <source>
        <dbReference type="ARBA" id="ARBA00022989"/>
    </source>
</evidence>
<dbReference type="AlphaFoldDB" id="A0A1G9SKT6"/>
<keyword evidence="6 7" id="KW-0472">Membrane</keyword>
<evidence type="ECO:0000256" key="2">
    <source>
        <dbReference type="ARBA" id="ARBA00022448"/>
    </source>
</evidence>
<reference evidence="10" key="1">
    <citation type="submission" date="2016-10" db="EMBL/GenBank/DDBJ databases">
        <authorList>
            <person name="Varghese N."/>
            <person name="Submissions S."/>
        </authorList>
    </citation>
    <scope>NUCLEOTIDE SEQUENCE [LARGE SCALE GENOMIC DNA]</scope>
    <source>
        <strain evidence="10">CGMCC 1.10119</strain>
    </source>
</reference>
<dbReference type="SUPFAM" id="SSF161098">
    <property type="entry name" value="MetI-like"/>
    <property type="match status" value="1"/>
</dbReference>
<dbReference type="OrthoDB" id="31404at2157"/>
<dbReference type="PANTHER" id="PTHR32243:SF18">
    <property type="entry name" value="INNER MEMBRANE ABC TRANSPORTER PERMEASE PROTEIN YCJP"/>
    <property type="match status" value="1"/>
</dbReference>
<gene>
    <name evidence="9" type="ORF">SAMN04487949_1383</name>
</gene>
<evidence type="ECO:0000256" key="1">
    <source>
        <dbReference type="ARBA" id="ARBA00004651"/>
    </source>
</evidence>
<evidence type="ECO:0000256" key="6">
    <source>
        <dbReference type="ARBA" id="ARBA00023136"/>
    </source>
</evidence>
<keyword evidence="10" id="KW-1185">Reference proteome</keyword>